<dbReference type="EMBL" id="KI631456">
    <property type="protein sequence ID" value="EYU28038.1"/>
    <property type="molecule type" value="Genomic_DNA"/>
</dbReference>
<dbReference type="eggNOG" id="ENOG502R619">
    <property type="taxonomic scope" value="Eukaryota"/>
</dbReference>
<keyword evidence="4" id="KW-1185">Reference proteome</keyword>
<dbReference type="GO" id="GO:0016788">
    <property type="term" value="F:hydrolase activity, acting on ester bonds"/>
    <property type="evidence" value="ECO:0007669"/>
    <property type="project" value="InterPro"/>
</dbReference>
<dbReference type="InterPro" id="IPR050592">
    <property type="entry name" value="GDSL_lipolytic_enzyme"/>
</dbReference>
<name>A0A022QLB3_ERYGU</name>
<accession>A0A022QLB3</accession>
<protein>
    <recommendedName>
        <fullName evidence="5">SGNH hydrolase-type esterase domain-containing protein</fullName>
    </recommendedName>
</protein>
<dbReference type="Gene3D" id="3.40.50.1110">
    <property type="entry name" value="SGNH hydrolase"/>
    <property type="match status" value="1"/>
</dbReference>
<reference evidence="3 4" key="1">
    <citation type="journal article" date="2013" name="Proc. Natl. Acad. Sci. U.S.A.">
        <title>Fine-scale variation in meiotic recombination in Mimulus inferred from population shotgun sequencing.</title>
        <authorList>
            <person name="Hellsten U."/>
            <person name="Wright K.M."/>
            <person name="Jenkins J."/>
            <person name="Shu S."/>
            <person name="Yuan Y."/>
            <person name="Wessler S.R."/>
            <person name="Schmutz J."/>
            <person name="Willis J.H."/>
            <person name="Rokhsar D.S."/>
        </authorList>
    </citation>
    <scope>NUCLEOTIDE SEQUENCE [LARGE SCALE GENOMIC DNA]</scope>
    <source>
        <strain evidence="4">cv. DUN x IM62</strain>
    </source>
</reference>
<evidence type="ECO:0008006" key="5">
    <source>
        <dbReference type="Google" id="ProtNLM"/>
    </source>
</evidence>
<feature type="signal peptide" evidence="2">
    <location>
        <begin position="1"/>
        <end position="25"/>
    </location>
</feature>
<dbReference type="Proteomes" id="UP000030748">
    <property type="component" value="Unassembled WGS sequence"/>
</dbReference>
<dbReference type="InterPro" id="IPR001087">
    <property type="entry name" value="GDSL"/>
</dbReference>
<dbReference type="SUPFAM" id="SSF52266">
    <property type="entry name" value="SGNH hydrolase"/>
    <property type="match status" value="1"/>
</dbReference>
<sequence>MKTTSVLIVAAISLTITLCLNYARATDNINHRLRHIAAKHNTTCILVFGDSSVDPGNNNRLSTPAKSNFLPYGKDFLINGRPSGRFCNGRLATDFIAEALGYTDSVRAFLDPAITKEDLLHGVSFASSGSGYDELTANISSVLSISKQLDYLRHYKIHLKNLVGTKESEKIVENAIFILSMGSNDFLQNYYVEPTRSHQYTVEQYVTYLISCMRNAIKIMNSLGAKTVVVVGVPPLGCMPLVKTLRGDTKCDSELNRVAFLFNSEIKKELKMMERSNSSPSSKSVFLDIYSIILNAVENPTKYGFTEPLKGCCGSGTYEYADTCKGLSTCADRTKYIFWDAVHLTEKMYKIVADAAVELLIGHIF</sequence>
<evidence type="ECO:0000313" key="3">
    <source>
        <dbReference type="EMBL" id="EYU28038.1"/>
    </source>
</evidence>
<evidence type="ECO:0000256" key="1">
    <source>
        <dbReference type="ARBA" id="ARBA00008668"/>
    </source>
</evidence>
<evidence type="ECO:0000313" key="4">
    <source>
        <dbReference type="Proteomes" id="UP000030748"/>
    </source>
</evidence>
<proteinExistence type="inferred from homology"/>
<dbReference type="PhylomeDB" id="A0A022QLB3"/>
<gene>
    <name evidence="3" type="ORF">MIMGU_mgv1a008691mg</name>
</gene>
<comment type="similarity">
    <text evidence="1">Belongs to the 'GDSL' lipolytic enzyme family.</text>
</comment>
<feature type="chain" id="PRO_5001506954" description="SGNH hydrolase-type esterase domain-containing protein" evidence="2">
    <location>
        <begin position="26"/>
        <end position="365"/>
    </location>
</feature>
<dbReference type="PANTHER" id="PTHR45642">
    <property type="entry name" value="GDSL ESTERASE/LIPASE EXL3"/>
    <property type="match status" value="1"/>
</dbReference>
<dbReference type="AlphaFoldDB" id="A0A022QLB3"/>
<keyword evidence="2" id="KW-0732">Signal</keyword>
<dbReference type="CDD" id="cd01837">
    <property type="entry name" value="SGNH_plant_lipase_like"/>
    <property type="match status" value="1"/>
</dbReference>
<dbReference type="Pfam" id="PF00657">
    <property type="entry name" value="Lipase_GDSL"/>
    <property type="match status" value="1"/>
</dbReference>
<dbReference type="STRING" id="4155.A0A022QLB3"/>
<dbReference type="PANTHER" id="PTHR45642:SF7">
    <property type="entry name" value="GDSL ESTERASE_LIPASE"/>
    <property type="match status" value="1"/>
</dbReference>
<dbReference type="InterPro" id="IPR036514">
    <property type="entry name" value="SGNH_hydro_sf"/>
</dbReference>
<dbReference type="InterPro" id="IPR035669">
    <property type="entry name" value="SGNH_plant_lipase-like"/>
</dbReference>
<evidence type="ECO:0000256" key="2">
    <source>
        <dbReference type="SAM" id="SignalP"/>
    </source>
</evidence>
<organism evidence="3 4">
    <name type="scientific">Erythranthe guttata</name>
    <name type="common">Yellow monkey flower</name>
    <name type="synonym">Mimulus guttatus</name>
    <dbReference type="NCBI Taxonomy" id="4155"/>
    <lineage>
        <taxon>Eukaryota</taxon>
        <taxon>Viridiplantae</taxon>
        <taxon>Streptophyta</taxon>
        <taxon>Embryophyta</taxon>
        <taxon>Tracheophyta</taxon>
        <taxon>Spermatophyta</taxon>
        <taxon>Magnoliopsida</taxon>
        <taxon>eudicotyledons</taxon>
        <taxon>Gunneridae</taxon>
        <taxon>Pentapetalae</taxon>
        <taxon>asterids</taxon>
        <taxon>lamiids</taxon>
        <taxon>Lamiales</taxon>
        <taxon>Phrymaceae</taxon>
        <taxon>Erythranthe</taxon>
    </lineage>
</organism>